<dbReference type="Gene3D" id="3.40.50.300">
    <property type="entry name" value="P-loop containing nucleotide triphosphate hydrolases"/>
    <property type="match status" value="1"/>
</dbReference>
<keyword evidence="1" id="KW-1133">Transmembrane helix</keyword>
<accession>A0A926USP6</accession>
<dbReference type="SUPFAM" id="SSF52540">
    <property type="entry name" value="P-loop containing nucleoside triphosphate hydrolases"/>
    <property type="match status" value="1"/>
</dbReference>
<dbReference type="InterPro" id="IPR027417">
    <property type="entry name" value="P-loop_NTPase"/>
</dbReference>
<evidence type="ECO:0000313" key="4">
    <source>
        <dbReference type="Proteomes" id="UP000631421"/>
    </source>
</evidence>
<organism evidence="3 4">
    <name type="scientific">Pseudanabaena cinerea FACHB-1277</name>
    <dbReference type="NCBI Taxonomy" id="2949581"/>
    <lineage>
        <taxon>Bacteria</taxon>
        <taxon>Bacillati</taxon>
        <taxon>Cyanobacteriota</taxon>
        <taxon>Cyanophyceae</taxon>
        <taxon>Pseudanabaenales</taxon>
        <taxon>Pseudanabaenaceae</taxon>
        <taxon>Pseudanabaena</taxon>
        <taxon>Pseudanabaena cinerea</taxon>
    </lineage>
</organism>
<name>A0A926USP6_9CYAN</name>
<dbReference type="Proteomes" id="UP000631421">
    <property type="component" value="Unassembled WGS sequence"/>
</dbReference>
<keyword evidence="4" id="KW-1185">Reference proteome</keyword>
<feature type="domain" description="AAA+ ATPase" evidence="2">
    <location>
        <begin position="119"/>
        <end position="308"/>
    </location>
</feature>
<keyword evidence="1" id="KW-0472">Membrane</keyword>
<reference evidence="3" key="1">
    <citation type="journal article" date="2015" name="ISME J.">
        <title>Draft Genome Sequence of Streptomyces incarnatus NRRL8089, which Produces the Nucleoside Antibiotic Sinefungin.</title>
        <authorList>
            <person name="Oshima K."/>
            <person name="Hattori M."/>
            <person name="Shimizu H."/>
            <person name="Fukuda K."/>
            <person name="Nemoto M."/>
            <person name="Inagaki K."/>
            <person name="Tamura T."/>
        </authorList>
    </citation>
    <scope>NUCLEOTIDE SEQUENCE</scope>
    <source>
        <strain evidence="3">FACHB-1277</strain>
    </source>
</reference>
<reference evidence="3" key="2">
    <citation type="submission" date="2020-08" db="EMBL/GenBank/DDBJ databases">
        <authorList>
            <person name="Chen M."/>
            <person name="Teng W."/>
            <person name="Zhao L."/>
            <person name="Hu C."/>
            <person name="Zhou Y."/>
            <person name="Han B."/>
            <person name="Song L."/>
            <person name="Shu W."/>
        </authorList>
    </citation>
    <scope>NUCLEOTIDE SEQUENCE</scope>
    <source>
        <strain evidence="3">FACHB-1277</strain>
    </source>
</reference>
<dbReference type="PROSITE" id="PS00675">
    <property type="entry name" value="SIGMA54_INTERACT_1"/>
    <property type="match status" value="1"/>
</dbReference>
<comment type="caution">
    <text evidence="3">The sequence shown here is derived from an EMBL/GenBank/DDBJ whole genome shotgun (WGS) entry which is preliminary data.</text>
</comment>
<dbReference type="InterPro" id="IPR003593">
    <property type="entry name" value="AAA+_ATPase"/>
</dbReference>
<gene>
    <name evidence="3" type="ORF">H6F44_07815</name>
</gene>
<dbReference type="SMART" id="SM00382">
    <property type="entry name" value="AAA"/>
    <property type="match status" value="1"/>
</dbReference>
<evidence type="ECO:0000256" key="1">
    <source>
        <dbReference type="SAM" id="Phobius"/>
    </source>
</evidence>
<feature type="transmembrane region" description="Helical" evidence="1">
    <location>
        <begin position="21"/>
        <end position="38"/>
    </location>
</feature>
<sequence>MNMHPSQLLLSDRVTRHSRHCSIAAYGLAICSCIFVMLPRQGIAPKLFMFGNSAILFAVSKRLDDLQAYTLNYRHISEIQSQNSYQRYIDHEMRPQSAMPEPEPQPAPLMFSDIRKALSKPHILVLGETGSGKSTLVKYLVSHASAPSIVLDSHAAPDDWQGMNVIGMGRNYKAIAKEVDRLVELMDSRYDARGKGQKQFEPLLVLIDEFPAAAATLGKKFTEQIMLIVREARKVQIRLIILSQGSEVKSLGIEGQGSIRECFAIVSLGKFAADRAKSLKDDQVKTFIAAAQFPAMLDDLPCELPKIDRVALPQLPMPKDYVTIPVDSVDVDSVDTDLDLFDTPKRLSTPVNSSTVDNLSTGLSTPLEAIVNYAKKQNTYITARQVKQNIRIFRDTDTKEIRQYFQWLADKNHGVVRGESDNLEFSAG</sequence>
<evidence type="ECO:0000259" key="2">
    <source>
        <dbReference type="SMART" id="SM00382"/>
    </source>
</evidence>
<proteinExistence type="predicted"/>
<dbReference type="EMBL" id="JACJPY010000018">
    <property type="protein sequence ID" value="MBD2150028.1"/>
    <property type="molecule type" value="Genomic_DNA"/>
</dbReference>
<dbReference type="RefSeq" id="WP_190350399.1">
    <property type="nucleotide sequence ID" value="NZ_JACJPY010000018.1"/>
</dbReference>
<keyword evidence="1" id="KW-0812">Transmembrane</keyword>
<dbReference type="AlphaFoldDB" id="A0A926USP6"/>
<evidence type="ECO:0000313" key="3">
    <source>
        <dbReference type="EMBL" id="MBD2150028.1"/>
    </source>
</evidence>
<dbReference type="Pfam" id="PF01935">
    <property type="entry name" value="DUF87"/>
    <property type="match status" value="1"/>
</dbReference>
<dbReference type="InterPro" id="IPR025662">
    <property type="entry name" value="Sigma_54_int_dom_ATP-bd_1"/>
</dbReference>
<dbReference type="InterPro" id="IPR002789">
    <property type="entry name" value="HerA_central"/>
</dbReference>
<protein>
    <submittedName>
        <fullName evidence="3">DUF87 domain-containing protein</fullName>
    </submittedName>
</protein>